<dbReference type="Pfam" id="PF23539">
    <property type="entry name" value="DUF7134"/>
    <property type="match status" value="1"/>
</dbReference>
<keyword evidence="6 12" id="KW-0418">Kinase</keyword>
<evidence type="ECO:0000256" key="5">
    <source>
        <dbReference type="ARBA" id="ARBA00022741"/>
    </source>
</evidence>
<keyword evidence="4" id="KW-0808">Transferase</keyword>
<dbReference type="GO" id="GO:0005524">
    <property type="term" value="F:ATP binding"/>
    <property type="evidence" value="ECO:0007669"/>
    <property type="project" value="UniProtKB-KW"/>
</dbReference>
<accession>A0A3D9VC46</accession>
<keyword evidence="8" id="KW-0902">Two-component regulatory system</keyword>
<evidence type="ECO:0000256" key="1">
    <source>
        <dbReference type="ARBA" id="ARBA00000085"/>
    </source>
</evidence>
<feature type="transmembrane region" description="Helical" evidence="9">
    <location>
        <begin position="116"/>
        <end position="131"/>
    </location>
</feature>
<name>A0A3D9VC46_THECX</name>
<keyword evidence="13" id="KW-1185">Reference proteome</keyword>
<evidence type="ECO:0000256" key="8">
    <source>
        <dbReference type="ARBA" id="ARBA00023012"/>
    </source>
</evidence>
<evidence type="ECO:0000256" key="2">
    <source>
        <dbReference type="ARBA" id="ARBA00012438"/>
    </source>
</evidence>
<reference evidence="12 13" key="1">
    <citation type="submission" date="2018-08" db="EMBL/GenBank/DDBJ databases">
        <title>Sequencing the genomes of 1000 actinobacteria strains.</title>
        <authorList>
            <person name="Klenk H.-P."/>
        </authorList>
    </citation>
    <scope>NUCLEOTIDE SEQUENCE [LARGE SCALE GENOMIC DNA]</scope>
    <source>
        <strain evidence="12 13">DSM 22891</strain>
    </source>
</reference>
<evidence type="ECO:0000256" key="3">
    <source>
        <dbReference type="ARBA" id="ARBA00022553"/>
    </source>
</evidence>
<dbReference type="Proteomes" id="UP000256485">
    <property type="component" value="Unassembled WGS sequence"/>
</dbReference>
<proteinExistence type="predicted"/>
<keyword evidence="9" id="KW-1133">Transmembrane helix</keyword>
<evidence type="ECO:0000259" key="11">
    <source>
        <dbReference type="Pfam" id="PF23539"/>
    </source>
</evidence>
<evidence type="ECO:0000256" key="4">
    <source>
        <dbReference type="ARBA" id="ARBA00022679"/>
    </source>
</evidence>
<keyword evidence="9" id="KW-0812">Transmembrane</keyword>
<comment type="catalytic activity">
    <reaction evidence="1">
        <text>ATP + protein L-histidine = ADP + protein N-phospho-L-histidine.</text>
        <dbReference type="EC" id="2.7.13.3"/>
    </reaction>
</comment>
<dbReference type="EC" id="2.7.13.3" evidence="2"/>
<protein>
    <recommendedName>
        <fullName evidence="2">histidine kinase</fullName>
        <ecNumber evidence="2">2.7.13.3</ecNumber>
    </recommendedName>
</protein>
<evidence type="ECO:0000259" key="10">
    <source>
        <dbReference type="Pfam" id="PF07730"/>
    </source>
</evidence>
<dbReference type="PANTHER" id="PTHR24421:SF10">
    <property type="entry name" value="NITRATE_NITRITE SENSOR PROTEIN NARQ"/>
    <property type="match status" value="1"/>
</dbReference>
<organism evidence="12 13">
    <name type="scientific">Thermasporomyces composti</name>
    <dbReference type="NCBI Taxonomy" id="696763"/>
    <lineage>
        <taxon>Bacteria</taxon>
        <taxon>Bacillati</taxon>
        <taxon>Actinomycetota</taxon>
        <taxon>Actinomycetes</taxon>
        <taxon>Propionibacteriales</taxon>
        <taxon>Nocardioidaceae</taxon>
        <taxon>Thermasporomyces</taxon>
    </lineage>
</organism>
<dbReference type="PANTHER" id="PTHR24421">
    <property type="entry name" value="NITRATE/NITRITE SENSOR PROTEIN NARX-RELATED"/>
    <property type="match status" value="1"/>
</dbReference>
<evidence type="ECO:0000256" key="7">
    <source>
        <dbReference type="ARBA" id="ARBA00022840"/>
    </source>
</evidence>
<evidence type="ECO:0000256" key="6">
    <source>
        <dbReference type="ARBA" id="ARBA00022777"/>
    </source>
</evidence>
<feature type="domain" description="DUF7134" evidence="11">
    <location>
        <begin position="63"/>
        <end position="209"/>
    </location>
</feature>
<keyword evidence="9" id="KW-0472">Membrane</keyword>
<dbReference type="InterPro" id="IPR050482">
    <property type="entry name" value="Sensor_HK_TwoCompSys"/>
</dbReference>
<feature type="transmembrane region" description="Helical" evidence="9">
    <location>
        <begin position="65"/>
        <end position="84"/>
    </location>
</feature>
<feature type="transmembrane region" description="Helical" evidence="9">
    <location>
        <begin position="90"/>
        <end position="109"/>
    </location>
</feature>
<comment type="caution">
    <text evidence="12">The sequence shown here is derived from an EMBL/GenBank/DDBJ whole genome shotgun (WGS) entry which is preliminary data.</text>
</comment>
<keyword evidence="5" id="KW-0547">Nucleotide-binding</keyword>
<sequence>MPVTLGSAAHHDIGLRSSVVSLWSDIAHRLDATVLAPDSPYAGCVPQPAAPAAPAHRAEGADPRLVEISLALGIALAVAVAIAADLENTGAARPGAYLFAIGFGALMLVRRRAPRVVLILTIVAIFTYYVFDFPPIGIALPAVAALYSAAEAGHPRSALVGGAVLTGVAAVARIDEGLPAAYVVSYEFLTNVALVAAAIALGVSVRSRRETRQHQARLRMLSVAEQQRAAEHRIIAERMRIARDLHDLVGHSMSVIAVHGNVAAEAIGVDDAAAMRAVEQIRQITGRTMRELRATVKVLRTPALEETSRGAVGLSGVPRLAHSIASSRELVSHSQ</sequence>
<dbReference type="EMBL" id="QTUC01000001">
    <property type="protein sequence ID" value="REF36635.1"/>
    <property type="molecule type" value="Genomic_DNA"/>
</dbReference>
<dbReference type="InterPro" id="IPR011712">
    <property type="entry name" value="Sig_transdc_His_kin_sub3_dim/P"/>
</dbReference>
<keyword evidence="7" id="KW-0067">ATP-binding</keyword>
<gene>
    <name evidence="12" type="ORF">DFJ64_2049</name>
</gene>
<dbReference type="GO" id="GO:0046983">
    <property type="term" value="F:protein dimerization activity"/>
    <property type="evidence" value="ECO:0007669"/>
    <property type="project" value="InterPro"/>
</dbReference>
<feature type="transmembrane region" description="Helical" evidence="9">
    <location>
        <begin position="188"/>
        <end position="205"/>
    </location>
</feature>
<evidence type="ECO:0000313" key="13">
    <source>
        <dbReference type="Proteomes" id="UP000256485"/>
    </source>
</evidence>
<dbReference type="Pfam" id="PF07730">
    <property type="entry name" value="HisKA_3"/>
    <property type="match status" value="1"/>
</dbReference>
<dbReference type="AlphaFoldDB" id="A0A3D9VC46"/>
<dbReference type="GO" id="GO:0000155">
    <property type="term" value="F:phosphorelay sensor kinase activity"/>
    <property type="evidence" value="ECO:0007669"/>
    <property type="project" value="InterPro"/>
</dbReference>
<evidence type="ECO:0000256" key="9">
    <source>
        <dbReference type="SAM" id="Phobius"/>
    </source>
</evidence>
<dbReference type="InterPro" id="IPR055558">
    <property type="entry name" value="DUF7134"/>
</dbReference>
<evidence type="ECO:0000313" key="12">
    <source>
        <dbReference type="EMBL" id="REF36635.1"/>
    </source>
</evidence>
<dbReference type="Gene3D" id="6.10.250.2870">
    <property type="match status" value="1"/>
</dbReference>
<dbReference type="GO" id="GO:0016020">
    <property type="term" value="C:membrane"/>
    <property type="evidence" value="ECO:0007669"/>
    <property type="project" value="InterPro"/>
</dbReference>
<keyword evidence="3" id="KW-0597">Phosphoprotein</keyword>
<feature type="domain" description="Signal transduction histidine kinase subgroup 3 dimerisation and phosphoacceptor" evidence="10">
    <location>
        <begin position="237"/>
        <end position="303"/>
    </location>
</feature>